<gene>
    <name evidence="2" type="ORF">UFOPK3564_02664</name>
</gene>
<dbReference type="PANTHER" id="PTHR46438:SF11">
    <property type="entry name" value="LIPASE-RELATED"/>
    <property type="match status" value="1"/>
</dbReference>
<dbReference type="AlphaFoldDB" id="A0A6J7IZK0"/>
<accession>A0A6J7IZK0</accession>
<dbReference type="InterPro" id="IPR029058">
    <property type="entry name" value="AB_hydrolase_fold"/>
</dbReference>
<dbReference type="SUPFAM" id="SSF53474">
    <property type="entry name" value="alpha/beta-Hydrolases"/>
    <property type="match status" value="1"/>
</dbReference>
<name>A0A6J7IZK0_9ZZZZ</name>
<evidence type="ECO:0000313" key="2">
    <source>
        <dbReference type="EMBL" id="CAB4936306.1"/>
    </source>
</evidence>
<dbReference type="PANTHER" id="PTHR46438">
    <property type="entry name" value="ALPHA/BETA-HYDROLASES SUPERFAMILY PROTEIN"/>
    <property type="match status" value="1"/>
</dbReference>
<sequence>MSAPIAPHHRGGTGTPLVLLHGFTGSWRIWRPLLPTLQEHHDVFAPSLPGHAGGPAVAPGDAVTVRTLADHLEAQLDEQGIGEAHLAGNSLGGWLALELGRRGRATSVTAISPGGGWNGPDDVTRVARLIRASVARTRRAPRTSARLLRRPRARRAGLLSVAEHGDRVSYADTMALIEDARACTVVDAFLDGIAPDRPFHRTVLDPQHPITIAWADRDRLLPFGRYGRPLMERCGAVELVRLPGVGHVPMLDDPVLVTHTILATTHRVDHHRKASLA</sequence>
<feature type="domain" description="AB hydrolase-1" evidence="1">
    <location>
        <begin position="17"/>
        <end position="256"/>
    </location>
</feature>
<reference evidence="2" key="1">
    <citation type="submission" date="2020-05" db="EMBL/GenBank/DDBJ databases">
        <authorList>
            <person name="Chiriac C."/>
            <person name="Salcher M."/>
            <person name="Ghai R."/>
            <person name="Kavagutti S V."/>
        </authorList>
    </citation>
    <scope>NUCLEOTIDE SEQUENCE</scope>
</reference>
<dbReference type="InterPro" id="IPR000073">
    <property type="entry name" value="AB_hydrolase_1"/>
</dbReference>
<dbReference type="EMBL" id="CAFBMK010000202">
    <property type="protein sequence ID" value="CAB4936306.1"/>
    <property type="molecule type" value="Genomic_DNA"/>
</dbReference>
<proteinExistence type="predicted"/>
<dbReference type="Pfam" id="PF12697">
    <property type="entry name" value="Abhydrolase_6"/>
    <property type="match status" value="1"/>
</dbReference>
<organism evidence="2">
    <name type="scientific">freshwater metagenome</name>
    <dbReference type="NCBI Taxonomy" id="449393"/>
    <lineage>
        <taxon>unclassified sequences</taxon>
        <taxon>metagenomes</taxon>
        <taxon>ecological metagenomes</taxon>
    </lineage>
</organism>
<dbReference type="Gene3D" id="3.40.50.1820">
    <property type="entry name" value="alpha/beta hydrolase"/>
    <property type="match status" value="1"/>
</dbReference>
<evidence type="ECO:0000259" key="1">
    <source>
        <dbReference type="Pfam" id="PF12697"/>
    </source>
</evidence>
<protein>
    <submittedName>
        <fullName evidence="2">Unannotated protein</fullName>
    </submittedName>
</protein>